<sequence>MINPTPGLSGRQILLLTLSAAVLVLPLVLVALWVYGKHQWADGQLASLEPRYARVLGMQQQQTEIQEALEQLQGIRAQHVYPGDSDSTQTGNGVQQQLRSVMDRAGLSVTSSQVKATSEEGPYERISVSMTAEGPWPAVQMALASVRAIQPTIWVDDLQVNLRGSLQNTNPQLAPDLSAQFTVSIFRSKVS</sequence>
<accession>A0A1H3E9V5</accession>
<keyword evidence="1" id="KW-0472">Membrane</keyword>
<feature type="transmembrane region" description="Helical" evidence="1">
    <location>
        <begin position="12"/>
        <end position="35"/>
    </location>
</feature>
<evidence type="ECO:0000256" key="1">
    <source>
        <dbReference type="SAM" id="Phobius"/>
    </source>
</evidence>
<keyword evidence="1" id="KW-1133">Transmembrane helix</keyword>
<proteinExistence type="predicted"/>
<gene>
    <name evidence="2" type="ORF">SAMN05421547_10197</name>
</gene>
<reference evidence="2 3" key="1">
    <citation type="submission" date="2016-10" db="EMBL/GenBank/DDBJ databases">
        <authorList>
            <person name="de Groot N.N."/>
        </authorList>
    </citation>
    <scope>NUCLEOTIDE SEQUENCE [LARGE SCALE GENOMIC DNA]</scope>
    <source>
        <strain evidence="2 3">LMG 24775</strain>
    </source>
</reference>
<evidence type="ECO:0000313" key="3">
    <source>
        <dbReference type="Proteomes" id="UP000183417"/>
    </source>
</evidence>
<protein>
    <submittedName>
        <fullName evidence="2">General secretion pathway protein M</fullName>
    </submittedName>
</protein>
<dbReference type="EMBL" id="FNPE01000001">
    <property type="protein sequence ID" value="SDX75387.1"/>
    <property type="molecule type" value="Genomic_DNA"/>
</dbReference>
<dbReference type="Gene3D" id="3.30.70.60">
    <property type="match status" value="1"/>
</dbReference>
<dbReference type="Pfam" id="PF10741">
    <property type="entry name" value="T2SSM_b"/>
    <property type="match status" value="1"/>
</dbReference>
<keyword evidence="1" id="KW-0812">Transmembrane</keyword>
<organism evidence="2 3">
    <name type="scientific">Delftia lacustris</name>
    <dbReference type="NCBI Taxonomy" id="558537"/>
    <lineage>
        <taxon>Bacteria</taxon>
        <taxon>Pseudomonadati</taxon>
        <taxon>Pseudomonadota</taxon>
        <taxon>Betaproteobacteria</taxon>
        <taxon>Burkholderiales</taxon>
        <taxon>Comamonadaceae</taxon>
        <taxon>Delftia</taxon>
    </lineage>
</organism>
<dbReference type="GeneID" id="94694908"/>
<name>A0A1H3E9V5_9BURK</name>
<dbReference type="InterPro" id="IPR014717">
    <property type="entry name" value="Transl_elong_EF1B/ribsomal_bS6"/>
</dbReference>
<dbReference type="RefSeq" id="WP_074920512.1">
    <property type="nucleotide sequence ID" value="NZ_CP141274.1"/>
</dbReference>
<evidence type="ECO:0000313" key="2">
    <source>
        <dbReference type="EMBL" id="SDX75387.1"/>
    </source>
</evidence>
<dbReference type="NCBIfam" id="NF040576">
    <property type="entry name" value="T2SS_GspM_XpsM"/>
    <property type="match status" value="1"/>
</dbReference>
<dbReference type="AlphaFoldDB" id="A0A1H3E9V5"/>
<dbReference type="InterPro" id="IPR034756">
    <property type="entry name" value="T2SSM_b"/>
</dbReference>
<dbReference type="Proteomes" id="UP000183417">
    <property type="component" value="Unassembled WGS sequence"/>
</dbReference>